<name>A0AAN6E154_9EURO</name>
<keyword evidence="2" id="KW-0732">Signal</keyword>
<feature type="compositionally biased region" description="Polar residues" evidence="1">
    <location>
        <begin position="77"/>
        <end position="87"/>
    </location>
</feature>
<comment type="caution">
    <text evidence="3">The sequence shown here is derived from an EMBL/GenBank/DDBJ whole genome shotgun (WGS) entry which is preliminary data.</text>
</comment>
<evidence type="ECO:0000256" key="2">
    <source>
        <dbReference type="SAM" id="SignalP"/>
    </source>
</evidence>
<proteinExistence type="predicted"/>
<feature type="chain" id="PRO_5042972688" evidence="2">
    <location>
        <begin position="17"/>
        <end position="231"/>
    </location>
</feature>
<feature type="compositionally biased region" description="Low complexity" evidence="1">
    <location>
        <begin position="43"/>
        <end position="55"/>
    </location>
</feature>
<accession>A0AAN6E154</accession>
<evidence type="ECO:0000313" key="4">
    <source>
        <dbReference type="Proteomes" id="UP001203852"/>
    </source>
</evidence>
<sequence length="231" mass="24340">MANVIAIGGLVLASIAFHTYRSPDVKFGRTESVEPESTPTRGPSQRSMAPPASASSAALSSYTYPMIGQTAFGTPASGPQGSQTYGQQPFGPVPSQGESSRYSQQQRSEVQQQSYSQQPYVYSQRPPSAGLGIEFQSNRPAAVRPSALSKASVQGPNIPGLPPRNPGATPALRGDYSVSGGIGADHARSASRAMSIRSRASSDARTESNSPELRQSVEFGNPQQPPWTGTR</sequence>
<feature type="compositionally biased region" description="Low complexity" evidence="1">
    <location>
        <begin position="190"/>
        <end position="199"/>
    </location>
</feature>
<feature type="region of interest" description="Disordered" evidence="1">
    <location>
        <begin position="68"/>
        <end position="231"/>
    </location>
</feature>
<feature type="region of interest" description="Disordered" evidence="1">
    <location>
        <begin position="27"/>
        <end position="55"/>
    </location>
</feature>
<evidence type="ECO:0000313" key="3">
    <source>
        <dbReference type="EMBL" id="KAI1614690.1"/>
    </source>
</evidence>
<feature type="compositionally biased region" description="Low complexity" evidence="1">
    <location>
        <begin position="95"/>
        <end position="128"/>
    </location>
</feature>
<protein>
    <submittedName>
        <fullName evidence="3">Uncharacterized protein</fullName>
    </submittedName>
</protein>
<keyword evidence="4" id="KW-1185">Reference proteome</keyword>
<feature type="signal peptide" evidence="2">
    <location>
        <begin position="1"/>
        <end position="16"/>
    </location>
</feature>
<reference evidence="3" key="1">
    <citation type="journal article" date="2022" name="bioRxiv">
        <title>Deciphering the potential niche of two novel black yeast fungi from a biological soil crust based on their genomes, phenotypes, and melanin regulation.</title>
        <authorList>
            <consortium name="DOE Joint Genome Institute"/>
            <person name="Carr E.C."/>
            <person name="Barton Q."/>
            <person name="Grambo S."/>
            <person name="Sullivan M."/>
            <person name="Renfro C.M."/>
            <person name="Kuo A."/>
            <person name="Pangilinan J."/>
            <person name="Lipzen A."/>
            <person name="Keymanesh K."/>
            <person name="Savage E."/>
            <person name="Barry K."/>
            <person name="Grigoriev I.V."/>
            <person name="Riekhof W.R."/>
            <person name="Harris S.S."/>
        </authorList>
    </citation>
    <scope>NUCLEOTIDE SEQUENCE</scope>
    <source>
        <strain evidence="3">JF 03-4F</strain>
    </source>
</reference>
<evidence type="ECO:0000256" key="1">
    <source>
        <dbReference type="SAM" id="MobiDB-lite"/>
    </source>
</evidence>
<dbReference type="AlphaFoldDB" id="A0AAN6E154"/>
<dbReference type="Proteomes" id="UP001203852">
    <property type="component" value="Unassembled WGS sequence"/>
</dbReference>
<gene>
    <name evidence="3" type="ORF">EDD36DRAFT_416234</name>
</gene>
<dbReference type="EMBL" id="MU404352">
    <property type="protein sequence ID" value="KAI1614690.1"/>
    <property type="molecule type" value="Genomic_DNA"/>
</dbReference>
<organism evidence="3 4">
    <name type="scientific">Exophiala viscosa</name>
    <dbReference type="NCBI Taxonomy" id="2486360"/>
    <lineage>
        <taxon>Eukaryota</taxon>
        <taxon>Fungi</taxon>
        <taxon>Dikarya</taxon>
        <taxon>Ascomycota</taxon>
        <taxon>Pezizomycotina</taxon>
        <taxon>Eurotiomycetes</taxon>
        <taxon>Chaetothyriomycetidae</taxon>
        <taxon>Chaetothyriales</taxon>
        <taxon>Herpotrichiellaceae</taxon>
        <taxon>Exophiala</taxon>
    </lineage>
</organism>